<dbReference type="InterPro" id="IPR052359">
    <property type="entry name" value="HTH-type_reg/antitoxin"/>
</dbReference>
<evidence type="ECO:0000256" key="2">
    <source>
        <dbReference type="ARBA" id="ARBA00023125"/>
    </source>
</evidence>
<name>A0A329YF69_RHITR</name>
<keyword evidence="3" id="KW-0804">Transcription</keyword>
<sequence length="170" mass="18970">MNSSLKERFERLGPVEDVSRGQSGSPVAISLHFDQPVKGFRSISAVRALVKGGMSMLAAKKAIERAMEKGQATMLVPHVESQGDLARELEETGLVVKAIAVRPVDVREIRQKLGLTQEQFALRFGIDLETLRNWEQGKRSPDKTAQSYLRAIERMPEEIQAAQEDPILKF</sequence>
<comment type="caution">
    <text evidence="5">The sequence shown here is derived from an EMBL/GenBank/DDBJ whole genome shotgun (WGS) entry which is preliminary data.</text>
</comment>
<dbReference type="InterPro" id="IPR001387">
    <property type="entry name" value="Cro/C1-type_HTH"/>
</dbReference>
<dbReference type="InterPro" id="IPR010982">
    <property type="entry name" value="Lambda_DNA-bd_dom_sf"/>
</dbReference>
<dbReference type="Pfam" id="PF01381">
    <property type="entry name" value="HTH_3"/>
    <property type="match status" value="1"/>
</dbReference>
<organism evidence="5 6">
    <name type="scientific">Rhizobium tropici</name>
    <dbReference type="NCBI Taxonomy" id="398"/>
    <lineage>
        <taxon>Bacteria</taxon>
        <taxon>Pseudomonadati</taxon>
        <taxon>Pseudomonadota</taxon>
        <taxon>Alphaproteobacteria</taxon>
        <taxon>Hyphomicrobiales</taxon>
        <taxon>Rhizobiaceae</taxon>
        <taxon>Rhizobium/Agrobacterium group</taxon>
        <taxon>Rhizobium</taxon>
    </lineage>
</organism>
<dbReference type="PANTHER" id="PTHR36511">
    <property type="entry name" value="MERR FAMILY BACTERIAL REGULATORY PROTEIN"/>
    <property type="match status" value="1"/>
</dbReference>
<dbReference type="SMART" id="SM00530">
    <property type="entry name" value="HTH_XRE"/>
    <property type="match status" value="1"/>
</dbReference>
<evidence type="ECO:0000313" key="6">
    <source>
        <dbReference type="Proteomes" id="UP000251205"/>
    </source>
</evidence>
<dbReference type="Gene3D" id="1.10.260.40">
    <property type="entry name" value="lambda repressor-like DNA-binding domains"/>
    <property type="match status" value="1"/>
</dbReference>
<reference evidence="5 6" key="1">
    <citation type="submission" date="2018-06" db="EMBL/GenBank/DDBJ databases">
        <title>Whole Genome Sequence of an efficient microsymbiont, Rhizobium tropici.</title>
        <authorList>
            <person name="Srinivasan R."/>
            <person name="Singh H.V."/>
            <person name="Srivastava R."/>
            <person name="Kumari B."/>
            <person name="Radhakrishna A."/>
        </authorList>
    </citation>
    <scope>NUCLEOTIDE SEQUENCE [LARGE SCALE GENOMIC DNA]</scope>
    <source>
        <strain evidence="5 6">IGFRI Rhizo-19</strain>
    </source>
</reference>
<dbReference type="AlphaFoldDB" id="A0A329YF69"/>
<gene>
    <name evidence="5" type="ORF">DQ393_03500</name>
</gene>
<evidence type="ECO:0000259" key="4">
    <source>
        <dbReference type="PROSITE" id="PS50943"/>
    </source>
</evidence>
<keyword evidence="1" id="KW-0805">Transcription regulation</keyword>
<dbReference type="EMBL" id="QMKK01000020">
    <property type="protein sequence ID" value="RAX42849.1"/>
    <property type="molecule type" value="Genomic_DNA"/>
</dbReference>
<evidence type="ECO:0000256" key="1">
    <source>
        <dbReference type="ARBA" id="ARBA00023015"/>
    </source>
</evidence>
<accession>A0A329YF69</accession>
<evidence type="ECO:0000256" key="3">
    <source>
        <dbReference type="ARBA" id="ARBA00023163"/>
    </source>
</evidence>
<protein>
    <recommendedName>
        <fullName evidence="4">HTH cro/C1-type domain-containing protein</fullName>
    </recommendedName>
</protein>
<keyword evidence="2" id="KW-0238">DNA-binding</keyword>
<dbReference type="CDD" id="cd00093">
    <property type="entry name" value="HTH_XRE"/>
    <property type="match status" value="1"/>
</dbReference>
<proteinExistence type="predicted"/>
<dbReference type="Proteomes" id="UP000251205">
    <property type="component" value="Unassembled WGS sequence"/>
</dbReference>
<dbReference type="PANTHER" id="PTHR36511:SF4">
    <property type="entry name" value="ANTITOXIN MQSA"/>
    <property type="match status" value="1"/>
</dbReference>
<dbReference type="GO" id="GO:0003677">
    <property type="term" value="F:DNA binding"/>
    <property type="evidence" value="ECO:0007669"/>
    <property type="project" value="UniProtKB-KW"/>
</dbReference>
<dbReference type="PROSITE" id="PS50943">
    <property type="entry name" value="HTH_CROC1"/>
    <property type="match status" value="1"/>
</dbReference>
<evidence type="ECO:0000313" key="5">
    <source>
        <dbReference type="EMBL" id="RAX42849.1"/>
    </source>
</evidence>
<feature type="domain" description="HTH cro/C1-type" evidence="4">
    <location>
        <begin position="106"/>
        <end position="159"/>
    </location>
</feature>
<dbReference type="SUPFAM" id="SSF47413">
    <property type="entry name" value="lambda repressor-like DNA-binding domains"/>
    <property type="match status" value="1"/>
</dbReference>